<dbReference type="PANTHER" id="PTHR45864">
    <property type="entry name" value="SLINGSHOT PROTEIN PHOSPHATASE HOMOLOG"/>
    <property type="match status" value="1"/>
</dbReference>
<feature type="region of interest" description="Disordered" evidence="1">
    <location>
        <begin position="133"/>
        <end position="154"/>
    </location>
</feature>
<comment type="caution">
    <text evidence="3">The sequence shown here is derived from an EMBL/GenBank/DDBJ whole genome shotgun (WGS) entry which is preliminary data.</text>
</comment>
<proteinExistence type="predicted"/>
<evidence type="ECO:0000313" key="3">
    <source>
        <dbReference type="EMBL" id="VEL26013.1"/>
    </source>
</evidence>
<dbReference type="PANTHER" id="PTHR45864:SF2">
    <property type="entry name" value="PROTEIN PHOSPHATASE SLINGSHOT"/>
    <property type="match status" value="1"/>
</dbReference>
<keyword evidence="4" id="KW-1185">Reference proteome</keyword>
<dbReference type="AlphaFoldDB" id="A0A3S5BZH3"/>
<name>A0A3S5BZH3_9PLAT</name>
<dbReference type="GO" id="GO:0003779">
    <property type="term" value="F:actin binding"/>
    <property type="evidence" value="ECO:0007669"/>
    <property type="project" value="InterPro"/>
</dbReference>
<dbReference type="GO" id="GO:0016791">
    <property type="term" value="F:phosphatase activity"/>
    <property type="evidence" value="ECO:0007669"/>
    <property type="project" value="InterPro"/>
</dbReference>
<accession>A0A3S5BZH3</accession>
<feature type="domain" description="Slingshot N-terminal" evidence="2">
    <location>
        <begin position="8"/>
        <end position="129"/>
    </location>
</feature>
<gene>
    <name evidence="3" type="ORF">PXEA_LOCUS19453</name>
</gene>
<dbReference type="InterPro" id="IPR043588">
    <property type="entry name" value="SSH-N"/>
</dbReference>
<dbReference type="Proteomes" id="UP000784294">
    <property type="component" value="Unassembled WGS sequence"/>
</dbReference>
<sequence length="154" mass="17455">MQSSFTKPYCYRYLCIVSTNGRQETEESAIIGLDIKDGKVSIGLVLPIWQDMVIHLGGDGGFRVVTKEVEKLFKPISVQALWAAFQAVNKSCQIARENSYFAKGLNHSWIGYYISLPSSDHFQMQDWQQLDEADSLNKQPDPPIYLTDDATEEE</sequence>
<dbReference type="GO" id="GO:0030837">
    <property type="term" value="P:negative regulation of actin filament polymerization"/>
    <property type="evidence" value="ECO:0007669"/>
    <property type="project" value="InterPro"/>
</dbReference>
<reference evidence="3" key="1">
    <citation type="submission" date="2018-11" db="EMBL/GenBank/DDBJ databases">
        <authorList>
            <consortium name="Pathogen Informatics"/>
        </authorList>
    </citation>
    <scope>NUCLEOTIDE SEQUENCE</scope>
</reference>
<evidence type="ECO:0000259" key="2">
    <source>
        <dbReference type="Pfam" id="PF23040"/>
    </source>
</evidence>
<evidence type="ECO:0000313" key="4">
    <source>
        <dbReference type="Proteomes" id="UP000784294"/>
    </source>
</evidence>
<evidence type="ECO:0000256" key="1">
    <source>
        <dbReference type="SAM" id="MobiDB-lite"/>
    </source>
</evidence>
<protein>
    <recommendedName>
        <fullName evidence="2">Slingshot N-terminal domain-containing protein</fullName>
    </recommendedName>
</protein>
<dbReference type="InterPro" id="IPR043587">
    <property type="entry name" value="Phosphatase_SSH-like"/>
</dbReference>
<dbReference type="OrthoDB" id="5779068at2759"/>
<organism evidence="3 4">
    <name type="scientific">Protopolystoma xenopodis</name>
    <dbReference type="NCBI Taxonomy" id="117903"/>
    <lineage>
        <taxon>Eukaryota</taxon>
        <taxon>Metazoa</taxon>
        <taxon>Spiralia</taxon>
        <taxon>Lophotrochozoa</taxon>
        <taxon>Platyhelminthes</taxon>
        <taxon>Monogenea</taxon>
        <taxon>Polyopisthocotylea</taxon>
        <taxon>Polystomatidea</taxon>
        <taxon>Polystomatidae</taxon>
        <taxon>Protopolystoma</taxon>
    </lineage>
</organism>
<dbReference type="Pfam" id="PF23040">
    <property type="entry name" value="PH_SSH1-like_1st"/>
    <property type="match status" value="1"/>
</dbReference>
<dbReference type="EMBL" id="CAAALY010077528">
    <property type="protein sequence ID" value="VEL26013.1"/>
    <property type="molecule type" value="Genomic_DNA"/>
</dbReference>